<proteinExistence type="predicted"/>
<reference evidence="1" key="1">
    <citation type="journal article" date="2021" name="New Phytol.">
        <title>Evolutionary innovations through gain and loss of genes in the ectomycorrhizal Boletales.</title>
        <authorList>
            <person name="Wu G."/>
            <person name="Miyauchi S."/>
            <person name="Morin E."/>
            <person name="Kuo A."/>
            <person name="Drula E."/>
            <person name="Varga T."/>
            <person name="Kohler A."/>
            <person name="Feng B."/>
            <person name="Cao Y."/>
            <person name="Lipzen A."/>
            <person name="Daum C."/>
            <person name="Hundley H."/>
            <person name="Pangilinan J."/>
            <person name="Johnson J."/>
            <person name="Barry K."/>
            <person name="LaButti K."/>
            <person name="Ng V."/>
            <person name="Ahrendt S."/>
            <person name="Min B."/>
            <person name="Choi I.G."/>
            <person name="Park H."/>
            <person name="Plett J.M."/>
            <person name="Magnuson J."/>
            <person name="Spatafora J.W."/>
            <person name="Nagy L.G."/>
            <person name="Henrissat B."/>
            <person name="Grigoriev I.V."/>
            <person name="Yang Z.L."/>
            <person name="Xu J."/>
            <person name="Martin F.M."/>
        </authorList>
    </citation>
    <scope>NUCLEOTIDE SEQUENCE</scope>
    <source>
        <strain evidence="1">KUC20120723A-06</strain>
    </source>
</reference>
<evidence type="ECO:0000313" key="2">
    <source>
        <dbReference type="Proteomes" id="UP000790709"/>
    </source>
</evidence>
<name>A0ACB8BDV7_9AGAM</name>
<sequence>MLRASWVPWGVSGNTATARANRIVVKALPRNRRLRRIWALYFGAYDSSVSVTIIRGSFLFQTVSGISGGLLRKRVLLNQASDRESGPPHFLAIATRSSMNKTKPVGGEQGQN</sequence>
<accession>A0ACB8BDV7</accession>
<comment type="caution">
    <text evidence="1">The sequence shown here is derived from an EMBL/GenBank/DDBJ whole genome shotgun (WGS) entry which is preliminary data.</text>
</comment>
<gene>
    <name evidence="1" type="ORF">BV22DRAFT_1036379</name>
</gene>
<organism evidence="1 2">
    <name type="scientific">Leucogyrophana mollusca</name>
    <dbReference type="NCBI Taxonomy" id="85980"/>
    <lineage>
        <taxon>Eukaryota</taxon>
        <taxon>Fungi</taxon>
        <taxon>Dikarya</taxon>
        <taxon>Basidiomycota</taxon>
        <taxon>Agaricomycotina</taxon>
        <taxon>Agaricomycetes</taxon>
        <taxon>Agaricomycetidae</taxon>
        <taxon>Boletales</taxon>
        <taxon>Boletales incertae sedis</taxon>
        <taxon>Leucogyrophana</taxon>
    </lineage>
</organism>
<evidence type="ECO:0000313" key="1">
    <source>
        <dbReference type="EMBL" id="KAH7923371.1"/>
    </source>
</evidence>
<keyword evidence="2" id="KW-1185">Reference proteome</keyword>
<dbReference type="EMBL" id="MU266454">
    <property type="protein sequence ID" value="KAH7923371.1"/>
    <property type="molecule type" value="Genomic_DNA"/>
</dbReference>
<protein>
    <submittedName>
        <fullName evidence="1">Uncharacterized protein</fullName>
    </submittedName>
</protein>
<dbReference type="Proteomes" id="UP000790709">
    <property type="component" value="Unassembled WGS sequence"/>
</dbReference>